<dbReference type="SUPFAM" id="SSF48726">
    <property type="entry name" value="Immunoglobulin"/>
    <property type="match status" value="1"/>
</dbReference>
<gene>
    <name evidence="2" type="ORF">MCOR_28228</name>
</gene>
<protein>
    <recommendedName>
        <fullName evidence="1">Ig-like domain-containing protein</fullName>
    </recommendedName>
</protein>
<accession>A0A6J8CDP0</accession>
<reference evidence="2 3" key="1">
    <citation type="submission" date="2020-06" db="EMBL/GenBank/DDBJ databases">
        <authorList>
            <person name="Li R."/>
            <person name="Bekaert M."/>
        </authorList>
    </citation>
    <scope>NUCLEOTIDE SEQUENCE [LARGE SCALE GENOMIC DNA]</scope>
    <source>
        <strain evidence="3">wild</strain>
    </source>
</reference>
<dbReference type="InterPro" id="IPR041249">
    <property type="entry name" value="HEPN_DZIP3"/>
</dbReference>
<dbReference type="OrthoDB" id="6367890at2759"/>
<dbReference type="Gene3D" id="2.60.40.10">
    <property type="entry name" value="Immunoglobulins"/>
    <property type="match status" value="1"/>
</dbReference>
<name>A0A6J8CDP0_MYTCO</name>
<feature type="domain" description="Ig-like" evidence="1">
    <location>
        <begin position="84"/>
        <end position="156"/>
    </location>
</feature>
<keyword evidence="3" id="KW-1185">Reference proteome</keyword>
<dbReference type="PROSITE" id="PS50835">
    <property type="entry name" value="IG_LIKE"/>
    <property type="match status" value="1"/>
</dbReference>
<dbReference type="InterPro" id="IPR013783">
    <property type="entry name" value="Ig-like_fold"/>
</dbReference>
<evidence type="ECO:0000259" key="1">
    <source>
        <dbReference type="PROSITE" id="PS50835"/>
    </source>
</evidence>
<dbReference type="InterPro" id="IPR036179">
    <property type="entry name" value="Ig-like_dom_sf"/>
</dbReference>
<dbReference type="EMBL" id="CACVKT020005148">
    <property type="protein sequence ID" value="CAC5393359.1"/>
    <property type="molecule type" value="Genomic_DNA"/>
</dbReference>
<evidence type="ECO:0000313" key="3">
    <source>
        <dbReference type="Proteomes" id="UP000507470"/>
    </source>
</evidence>
<dbReference type="SMART" id="SM00409">
    <property type="entry name" value="IG"/>
    <property type="match status" value="1"/>
</dbReference>
<organism evidence="2 3">
    <name type="scientific">Mytilus coruscus</name>
    <name type="common">Sea mussel</name>
    <dbReference type="NCBI Taxonomy" id="42192"/>
    <lineage>
        <taxon>Eukaryota</taxon>
        <taxon>Metazoa</taxon>
        <taxon>Spiralia</taxon>
        <taxon>Lophotrochozoa</taxon>
        <taxon>Mollusca</taxon>
        <taxon>Bivalvia</taxon>
        <taxon>Autobranchia</taxon>
        <taxon>Pteriomorphia</taxon>
        <taxon>Mytilida</taxon>
        <taxon>Mytiloidea</taxon>
        <taxon>Mytilidae</taxon>
        <taxon>Mytilinae</taxon>
        <taxon>Mytilus</taxon>
    </lineage>
</organism>
<dbReference type="InterPro" id="IPR007110">
    <property type="entry name" value="Ig-like_dom"/>
</dbReference>
<dbReference type="Pfam" id="PF07679">
    <property type="entry name" value="I-set"/>
    <property type="match status" value="1"/>
</dbReference>
<dbReference type="Pfam" id="PF18738">
    <property type="entry name" value="HEPN_DZIP3"/>
    <property type="match status" value="1"/>
</dbReference>
<dbReference type="InterPro" id="IPR013098">
    <property type="entry name" value="Ig_I-set"/>
</dbReference>
<dbReference type="AlphaFoldDB" id="A0A6J8CDP0"/>
<dbReference type="InterPro" id="IPR003599">
    <property type="entry name" value="Ig_sub"/>
</dbReference>
<dbReference type="Proteomes" id="UP000507470">
    <property type="component" value="Unassembled WGS sequence"/>
</dbReference>
<evidence type="ECO:0000313" key="2">
    <source>
        <dbReference type="EMBL" id="CAC5393359.1"/>
    </source>
</evidence>
<proteinExistence type="predicted"/>
<sequence length="531" mass="60848">MYVLSGQSESSDHSESQYACKTFISFPDYECIGKDILPSDTTCPPVQVKEIKKNTTIKMTFNLQNEALPFVLFGVERIKDYFTRALIVSPLEDITCIEGQTAVFTCEFRKTNMKVKWFKDSLPLNDTGDNITIESKDKVHVLIVRNTKKGDIGRYSICINKESSLAQLKVRGVELTVEEVNYLRLVHLMLRIATPAVRAVFDTEFDPSKLRSGQIFKRTDIEKLVKHKHLTEKDGDLVLPVTRKPKPSSQNFDVKLMITLIRNFTEMEIVDVLPKSSNNSKGADLSRLKFYRNLIVHNDGSFSKDDFTSYWNNICKAVVRLSIKDINQEEAPVQTPRGEHDPLAKAILDSVAKDNEEGRNSIKQPITKEELLYLRIVHLLHREACPAVRVKFDVLFPPFSLKQILLTKVQILSKQKGKKISHGQWDLIFPKTGIPLSRNFSLQLMTTCIWYASDREKITMEEWQAIQELEKYIYKVAQNKGFLHMSVINKYWDEISKRILLIGGENFTRSTTYLAFNTEQNTISDSTASLC</sequence>